<dbReference type="Proteomes" id="UP000245362">
    <property type="component" value="Unassembled WGS sequence"/>
</dbReference>
<keyword evidence="4" id="KW-1185">Reference proteome</keyword>
<dbReference type="InterPro" id="IPR037455">
    <property type="entry name" value="LucA/IucC-like"/>
</dbReference>
<dbReference type="PANTHER" id="PTHR34384">
    <property type="entry name" value="L-2,3-DIAMINOPROPANOATE--CITRATE LIGASE"/>
    <property type="match status" value="1"/>
</dbReference>
<dbReference type="EMBL" id="QFWT01000011">
    <property type="protein sequence ID" value="PWI32146.1"/>
    <property type="molecule type" value="Genomic_DNA"/>
</dbReference>
<proteinExistence type="inferred from homology"/>
<dbReference type="Pfam" id="PF04183">
    <property type="entry name" value="IucA_IucC"/>
    <property type="match status" value="1"/>
</dbReference>
<dbReference type="PANTHER" id="PTHR34384:SF5">
    <property type="entry name" value="L-2,3-DIAMINOPROPANOATE--CITRATE LIGASE"/>
    <property type="match status" value="1"/>
</dbReference>
<evidence type="ECO:0000313" key="4">
    <source>
        <dbReference type="Proteomes" id="UP000245362"/>
    </source>
</evidence>
<dbReference type="InterPro" id="IPR007310">
    <property type="entry name" value="Aerobactin_biosyn_IucA/IucC_N"/>
</dbReference>
<feature type="domain" description="Aerobactin siderophore biosynthesis IucA/IucC N-terminal" evidence="2">
    <location>
        <begin position="60"/>
        <end position="203"/>
    </location>
</feature>
<dbReference type="OrthoDB" id="495728at2"/>
<reference evidence="3 4" key="1">
    <citation type="submission" date="2018-05" db="EMBL/GenBank/DDBJ databases">
        <title>Vibrio limimaris sp. nov., isolated from marine sediment.</title>
        <authorList>
            <person name="Li C.-M."/>
        </authorList>
    </citation>
    <scope>NUCLEOTIDE SEQUENCE [LARGE SCALE GENOMIC DNA]</scope>
    <source>
        <strain evidence="3 4">E4404</strain>
    </source>
</reference>
<sequence>MPLPHLYYLERYRNKGTRTYSRHSSYTEAEHAYQPDSDSEKFGLNILHLSREWVNIYLANPEEKLKQKYIGHDTIHFCIHPQLQESPAVDPYLKKLQAQAIATSETTVIPSSSTRTLFVLEDDTPHAVKVHFPYKVSRYTRKMRDEVVEQAINVSSELEHNISKMDYDFAFLREVIGISVKEETEAQHDERGENWGFVIRDMTPFPRTDDPRSLIPGFALYGEDYYQPDTAPLLYELIGDKDPLEFILSKIMLPVIRHWIDCFRYFGYMIEPHGQNVLLEVNNESDITRIVHRDLSVGIDMRRRKDLGLSNAHLNNYNRMDHCAFHSITYDRFMGNHFFNRLVECCISKYPHLKKEDFTLPCQQEFAGRFPEYRDYFPDNIWYFSEKRDKYNKPLYEDTGSTPEWRPIK</sequence>
<dbReference type="GO" id="GO:0019290">
    <property type="term" value="P:siderophore biosynthetic process"/>
    <property type="evidence" value="ECO:0007669"/>
    <property type="project" value="InterPro"/>
</dbReference>
<protein>
    <recommendedName>
        <fullName evidence="2">Aerobactin siderophore biosynthesis IucA/IucC N-terminal domain-containing protein</fullName>
    </recommendedName>
</protein>
<dbReference type="RefSeq" id="WP_109320975.1">
    <property type="nucleotide sequence ID" value="NZ_QFWT01000011.1"/>
</dbReference>
<name>A0A2U3B5S1_9VIBR</name>
<dbReference type="Gene3D" id="1.10.510.40">
    <property type="match status" value="1"/>
</dbReference>
<evidence type="ECO:0000313" key="3">
    <source>
        <dbReference type="EMBL" id="PWI32146.1"/>
    </source>
</evidence>
<accession>A0A2U3B5S1</accession>
<dbReference type="AlphaFoldDB" id="A0A2U3B5S1"/>
<comment type="similarity">
    <text evidence="1">Belongs to the IucA/IucC family.</text>
</comment>
<comment type="caution">
    <text evidence="3">The sequence shown here is derived from an EMBL/GenBank/DDBJ whole genome shotgun (WGS) entry which is preliminary data.</text>
</comment>
<evidence type="ECO:0000259" key="2">
    <source>
        <dbReference type="Pfam" id="PF04183"/>
    </source>
</evidence>
<gene>
    <name evidence="3" type="ORF">DI392_17445</name>
</gene>
<organism evidence="3 4">
    <name type="scientific">Vibrio albus</name>
    <dbReference type="NCBI Taxonomy" id="2200953"/>
    <lineage>
        <taxon>Bacteria</taxon>
        <taxon>Pseudomonadati</taxon>
        <taxon>Pseudomonadota</taxon>
        <taxon>Gammaproteobacteria</taxon>
        <taxon>Vibrionales</taxon>
        <taxon>Vibrionaceae</taxon>
        <taxon>Vibrio</taxon>
    </lineage>
</organism>
<evidence type="ECO:0000256" key="1">
    <source>
        <dbReference type="ARBA" id="ARBA00007832"/>
    </source>
</evidence>